<dbReference type="Proteomes" id="UP000182334">
    <property type="component" value="Chromosome II"/>
</dbReference>
<feature type="compositionally biased region" description="Polar residues" evidence="2">
    <location>
        <begin position="1"/>
        <end position="16"/>
    </location>
</feature>
<protein>
    <submittedName>
        <fullName evidence="4">CIC11C00000001131</fullName>
    </submittedName>
</protein>
<dbReference type="Pfam" id="PF25372">
    <property type="entry name" value="DUF7885"/>
    <property type="match status" value="1"/>
</dbReference>
<gene>
    <name evidence="4" type="ORF">SAMEA4029010_CIC11G00000001131</name>
</gene>
<feature type="region of interest" description="Disordered" evidence="2">
    <location>
        <begin position="1"/>
        <end position="26"/>
    </location>
</feature>
<reference evidence="4 5" key="1">
    <citation type="submission" date="2016-10" db="EMBL/GenBank/DDBJ databases">
        <authorList>
            <person name="de Groot N.N."/>
        </authorList>
    </citation>
    <scope>NUCLEOTIDE SEQUENCE [LARGE SCALE GENOMIC DNA]</scope>
    <source>
        <strain evidence="4 5">CBS 141442</strain>
    </source>
</reference>
<dbReference type="AlphaFoldDB" id="A0A1L0BEE7"/>
<dbReference type="OrthoDB" id="550575at2759"/>
<dbReference type="STRING" id="45354.A0A1L0BEE7"/>
<name>A0A1L0BEE7_9ASCO</name>
<feature type="domain" description="F-box/LRR-repeat protein 15-like leucin rich repeat" evidence="3">
    <location>
        <begin position="402"/>
        <end position="529"/>
    </location>
</feature>
<keyword evidence="5" id="KW-1185">Reference proteome</keyword>
<sequence>MRSPFTSRPSDANIVSSPHRLKRAKSVKDAFPPTLHRVLLSSLPCRSGSRRRFNRFPSPSSEAINDTPVTCLSDLEFNFSGSLDISDAESLPDLTDDASVAGSVYSAVTPTKNACLYFEVAPTDFCKKNLLAELTEHCVEGLQEDNDLDHVDNGIGPEVNEVNEVNEEETISIDVRSKLGRDSEIIGAENMHVGPVDEDIGLYEQSLFQSLVPLSIFQIPELVHKIIEYVDAQNTSVPREQTPLRRKPLSYKHALLIHGNEAAAMKAMQESQVTHSQPSNPGTLHSCLLVNKLFHRITKEIMSSKVYFSNEKNFYQFVRNDNPEFFSSFRPTSLVLNKLFCAKQAAMDKITNAIDYSRLEWLEVNMCPKLLPSEKLLHSSLRTLIVTGSKILDDSLLVEVAKRCPNLQAIDLRACEGITDYGVYAIARSCTQITSINLGRKKRGHLITDHSVSTLVCNNKRLETVGLAGCYITDRTIWELAMNCGFSLERLSLNNCPYVTNQSLPVILQHNLLPNLSVLEIRFVVKITNFDPIVTFRRKQNSKGICMLIEMCEELLVRMRECEIRMDNYISESIFQDISDWANAKDEEDVSFQTLISARV</sequence>
<dbReference type="InterPro" id="IPR032675">
    <property type="entry name" value="LRR_dom_sf"/>
</dbReference>
<dbReference type="Gene3D" id="3.80.10.10">
    <property type="entry name" value="Ribonuclease Inhibitor"/>
    <property type="match status" value="1"/>
</dbReference>
<dbReference type="PANTHER" id="PTHR13382">
    <property type="entry name" value="MITOCHONDRIAL ATP SYNTHASE COUPLING FACTOR B"/>
    <property type="match status" value="1"/>
</dbReference>
<dbReference type="CDD" id="cd09293">
    <property type="entry name" value="AMN1"/>
    <property type="match status" value="1"/>
</dbReference>
<proteinExistence type="predicted"/>
<evidence type="ECO:0000259" key="3">
    <source>
        <dbReference type="Pfam" id="PF25372"/>
    </source>
</evidence>
<organism evidence="4 5">
    <name type="scientific">Sungouiella intermedia</name>
    <dbReference type="NCBI Taxonomy" id="45354"/>
    <lineage>
        <taxon>Eukaryota</taxon>
        <taxon>Fungi</taxon>
        <taxon>Dikarya</taxon>
        <taxon>Ascomycota</taxon>
        <taxon>Saccharomycotina</taxon>
        <taxon>Pichiomycetes</taxon>
        <taxon>Metschnikowiaceae</taxon>
        <taxon>Sungouiella</taxon>
    </lineage>
</organism>
<evidence type="ECO:0000313" key="4">
    <source>
        <dbReference type="EMBL" id="SGZ49459.1"/>
    </source>
</evidence>
<dbReference type="GO" id="GO:0005737">
    <property type="term" value="C:cytoplasm"/>
    <property type="evidence" value="ECO:0007669"/>
    <property type="project" value="TreeGrafter"/>
</dbReference>
<keyword evidence="1" id="KW-0833">Ubl conjugation pathway</keyword>
<dbReference type="SUPFAM" id="SSF52047">
    <property type="entry name" value="RNI-like"/>
    <property type="match status" value="1"/>
</dbReference>
<dbReference type="InterPro" id="IPR050648">
    <property type="entry name" value="F-box_LRR-repeat"/>
</dbReference>
<evidence type="ECO:0000313" key="5">
    <source>
        <dbReference type="Proteomes" id="UP000182334"/>
    </source>
</evidence>
<dbReference type="InterPro" id="IPR006553">
    <property type="entry name" value="Leu-rich_rpt_Cys-con_subtyp"/>
</dbReference>
<evidence type="ECO:0000256" key="2">
    <source>
        <dbReference type="SAM" id="MobiDB-lite"/>
    </source>
</evidence>
<dbReference type="SMART" id="SM00367">
    <property type="entry name" value="LRR_CC"/>
    <property type="match status" value="5"/>
</dbReference>
<dbReference type="EMBL" id="LT635757">
    <property type="protein sequence ID" value="SGZ49459.1"/>
    <property type="molecule type" value="Genomic_DNA"/>
</dbReference>
<evidence type="ECO:0000256" key="1">
    <source>
        <dbReference type="ARBA" id="ARBA00022786"/>
    </source>
</evidence>
<accession>A0A1L0BEE7</accession>
<dbReference type="InterPro" id="IPR057207">
    <property type="entry name" value="FBXL15_LRR"/>
</dbReference>